<proteinExistence type="predicted"/>
<reference evidence="1" key="1">
    <citation type="submission" date="2023-04" db="EMBL/GenBank/DDBJ databases">
        <title>Ambrosiozyma monospora NBRC 10751.</title>
        <authorList>
            <person name="Ichikawa N."/>
            <person name="Sato H."/>
            <person name="Tonouchi N."/>
        </authorList>
    </citation>
    <scope>NUCLEOTIDE SEQUENCE</scope>
    <source>
        <strain evidence="1">NBRC 10751</strain>
    </source>
</reference>
<protein>
    <submittedName>
        <fullName evidence="1">Unnamed protein product</fullName>
    </submittedName>
</protein>
<comment type="caution">
    <text evidence="1">The sequence shown here is derived from an EMBL/GenBank/DDBJ whole genome shotgun (WGS) entry which is preliminary data.</text>
</comment>
<keyword evidence="2" id="KW-1185">Reference proteome</keyword>
<organism evidence="1 2">
    <name type="scientific">Ambrosiozyma monospora</name>
    <name type="common">Yeast</name>
    <name type="synonym">Endomycopsis monosporus</name>
    <dbReference type="NCBI Taxonomy" id="43982"/>
    <lineage>
        <taxon>Eukaryota</taxon>
        <taxon>Fungi</taxon>
        <taxon>Dikarya</taxon>
        <taxon>Ascomycota</taxon>
        <taxon>Saccharomycotina</taxon>
        <taxon>Pichiomycetes</taxon>
        <taxon>Pichiales</taxon>
        <taxon>Pichiaceae</taxon>
        <taxon>Ambrosiozyma</taxon>
    </lineage>
</organism>
<dbReference type="EMBL" id="BSXS01014074">
    <property type="protein sequence ID" value="GMF04888.1"/>
    <property type="molecule type" value="Genomic_DNA"/>
</dbReference>
<evidence type="ECO:0000313" key="2">
    <source>
        <dbReference type="Proteomes" id="UP001165064"/>
    </source>
</evidence>
<accession>A0ACB5UBE0</accession>
<sequence>MERVLKLGIYMKLEMPCLHTKHTINLQFYFMYQIIKSRARIMNNIPITDINQLEFEHRIGNQIDSNISFSDKVISREDVHVLYGNLTITNFQKFSLTIL</sequence>
<dbReference type="Proteomes" id="UP001165064">
    <property type="component" value="Unassembled WGS sequence"/>
</dbReference>
<gene>
    <name evidence="1" type="ORF">Amon02_001213100</name>
</gene>
<name>A0ACB5UBE0_AMBMO</name>
<evidence type="ECO:0000313" key="1">
    <source>
        <dbReference type="EMBL" id="GMF04888.1"/>
    </source>
</evidence>